<dbReference type="PANTHER" id="PTHR19308">
    <property type="entry name" value="PHOSPHATIDYLCHOLINE TRANSFER PROTEIN"/>
    <property type="match status" value="1"/>
</dbReference>
<evidence type="ECO:0000256" key="3">
    <source>
        <dbReference type="ARBA" id="ARBA00004496"/>
    </source>
</evidence>
<dbReference type="InParanoid" id="W5NDI9"/>
<keyword evidence="4" id="KW-0813">Transport</keyword>
<protein>
    <recommendedName>
        <fullName evidence="14">START domain-containing protein 10</fullName>
    </recommendedName>
    <alternativeName>
        <fullName evidence="15">PCTP-like protein</fullName>
    </alternativeName>
    <alternativeName>
        <fullName evidence="16">StAR-related lipid transfer protein 10</fullName>
    </alternativeName>
</protein>
<dbReference type="InterPro" id="IPR041951">
    <property type="entry name" value="STARD10_START"/>
</dbReference>
<dbReference type="GeneTree" id="ENSGT00940000165821"/>
<evidence type="ECO:0000256" key="7">
    <source>
        <dbReference type="ARBA" id="ARBA00022846"/>
    </source>
</evidence>
<comment type="subcellular location">
    <subcellularLocation>
        <location evidence="1">Cell projection</location>
        <location evidence="1">Cilium</location>
        <location evidence="1">Flagellum</location>
    </subcellularLocation>
    <subcellularLocation>
        <location evidence="3">Cytoplasm</location>
    </subcellularLocation>
    <subcellularLocation>
        <location evidence="2">Membrane</location>
    </subcellularLocation>
</comment>
<evidence type="ECO:0000256" key="8">
    <source>
        <dbReference type="ARBA" id="ARBA00022990"/>
    </source>
</evidence>
<evidence type="ECO:0000256" key="14">
    <source>
        <dbReference type="ARBA" id="ARBA00070345"/>
    </source>
</evidence>
<evidence type="ECO:0000256" key="4">
    <source>
        <dbReference type="ARBA" id="ARBA00022448"/>
    </source>
</evidence>
<dbReference type="GO" id="GO:0005829">
    <property type="term" value="C:cytosol"/>
    <property type="evidence" value="ECO:0007669"/>
    <property type="project" value="UniProtKB-ARBA"/>
</dbReference>
<keyword evidence="13" id="KW-0966">Cell projection</keyword>
<keyword evidence="20" id="KW-1185">Reference proteome</keyword>
<dbReference type="Pfam" id="PF01852">
    <property type="entry name" value="START"/>
    <property type="match status" value="1"/>
</dbReference>
<keyword evidence="10" id="KW-0969">Cilium</keyword>
<dbReference type="GO" id="GO:0008289">
    <property type="term" value="F:lipid binding"/>
    <property type="evidence" value="ECO:0007669"/>
    <property type="project" value="UniProtKB-KW"/>
</dbReference>
<organism evidence="19 20">
    <name type="scientific">Lepisosteus oculatus</name>
    <name type="common">Spotted gar</name>
    <dbReference type="NCBI Taxonomy" id="7918"/>
    <lineage>
        <taxon>Eukaryota</taxon>
        <taxon>Metazoa</taxon>
        <taxon>Chordata</taxon>
        <taxon>Craniata</taxon>
        <taxon>Vertebrata</taxon>
        <taxon>Euteleostomi</taxon>
        <taxon>Actinopterygii</taxon>
        <taxon>Neopterygii</taxon>
        <taxon>Holostei</taxon>
        <taxon>Semionotiformes</taxon>
        <taxon>Lepisosteidae</taxon>
        <taxon>Lepisosteus</taxon>
    </lineage>
</organism>
<proteinExistence type="predicted"/>
<feature type="compositionally biased region" description="Basic and acidic residues" evidence="17">
    <location>
        <begin position="218"/>
        <end position="231"/>
    </location>
</feature>
<sequence length="280" mass="31860">MASGSAVVPDDSVFSDFRRQCQSKENWVSKYRHGGMEVWVEVAPVPAAQDRGKNHVSKVHKIKCKMTINDVSAATMYDVLHDGAYRKKWDPTVLESYDIARITDNADVGYYSWICPKPLKNRDVVTLRAWQVKDNAYMIINYSVKHPKYPPRKDLVRAISILTGYLLEPTGPDSCTFTYLSQADPKGSLPKWVVNKASQYLAPKVLKCVHKAGQQYPEWKKHNSPDKKPWYHPEQSTLPSMEASELAIQRGESLENVDESGVRESRENEEAEDSRTGQRD</sequence>
<dbReference type="InterPro" id="IPR023393">
    <property type="entry name" value="START-like_dom_sf"/>
</dbReference>
<dbReference type="AlphaFoldDB" id="W5NDI9"/>
<dbReference type="SUPFAM" id="SSF55961">
    <property type="entry name" value="Bet v1-like"/>
    <property type="match status" value="1"/>
</dbReference>
<evidence type="ECO:0000256" key="13">
    <source>
        <dbReference type="ARBA" id="ARBA00023273"/>
    </source>
</evidence>
<evidence type="ECO:0000256" key="11">
    <source>
        <dbReference type="ARBA" id="ARBA00023121"/>
    </source>
</evidence>
<dbReference type="OMA" id="NTGPNSC"/>
<accession>W5NDI9</accession>
<feature type="domain" description="START" evidence="18">
    <location>
        <begin position="37"/>
        <end position="218"/>
    </location>
</feature>
<feature type="compositionally biased region" description="Basic and acidic residues" evidence="17">
    <location>
        <begin position="260"/>
        <end position="280"/>
    </location>
</feature>
<name>W5NDI9_LEPOC</name>
<dbReference type="EMBL" id="AHAT01017019">
    <property type="status" value="NOT_ANNOTATED_CDS"/>
    <property type="molecule type" value="Genomic_DNA"/>
</dbReference>
<dbReference type="CDD" id="cd08871">
    <property type="entry name" value="START_STARD10-like"/>
    <property type="match status" value="1"/>
</dbReference>
<evidence type="ECO:0000256" key="5">
    <source>
        <dbReference type="ARBA" id="ARBA00022490"/>
    </source>
</evidence>
<evidence type="ECO:0000256" key="1">
    <source>
        <dbReference type="ARBA" id="ARBA00004230"/>
    </source>
</evidence>
<evidence type="ECO:0000256" key="15">
    <source>
        <dbReference type="ARBA" id="ARBA00076937"/>
    </source>
</evidence>
<reference evidence="20" key="1">
    <citation type="submission" date="2011-12" db="EMBL/GenBank/DDBJ databases">
        <title>The Draft Genome of Lepisosteus oculatus.</title>
        <authorList>
            <consortium name="The Broad Institute Genome Assembly &amp; Analysis Group"/>
            <consortium name="Computational R&amp;D Group"/>
            <consortium name="and Sequencing Platform"/>
            <person name="Di Palma F."/>
            <person name="Alfoldi J."/>
            <person name="Johnson J."/>
            <person name="Berlin A."/>
            <person name="Gnerre S."/>
            <person name="Jaffe D."/>
            <person name="MacCallum I."/>
            <person name="Young S."/>
            <person name="Walker B.J."/>
            <person name="Lander E.S."/>
            <person name="Lindblad-Toh K."/>
        </authorList>
    </citation>
    <scope>NUCLEOTIDE SEQUENCE [LARGE SCALE GENOMIC DNA]</scope>
</reference>
<evidence type="ECO:0000256" key="2">
    <source>
        <dbReference type="ARBA" id="ARBA00004370"/>
    </source>
</evidence>
<dbReference type="InterPro" id="IPR051213">
    <property type="entry name" value="START_lipid_transfer"/>
</dbReference>
<evidence type="ECO:0000256" key="17">
    <source>
        <dbReference type="SAM" id="MobiDB-lite"/>
    </source>
</evidence>
<keyword evidence="7" id="KW-0282">Flagellum</keyword>
<evidence type="ECO:0000256" key="12">
    <source>
        <dbReference type="ARBA" id="ARBA00023136"/>
    </source>
</evidence>
<dbReference type="PROSITE" id="PS50848">
    <property type="entry name" value="START"/>
    <property type="match status" value="1"/>
</dbReference>
<keyword evidence="5" id="KW-0963">Cytoplasm</keyword>
<evidence type="ECO:0000256" key="9">
    <source>
        <dbReference type="ARBA" id="ARBA00023055"/>
    </source>
</evidence>
<dbReference type="GO" id="GO:0031514">
    <property type="term" value="C:motile cilium"/>
    <property type="evidence" value="ECO:0007669"/>
    <property type="project" value="UniProtKB-SubCell"/>
</dbReference>
<dbReference type="GO" id="GO:0006869">
    <property type="term" value="P:lipid transport"/>
    <property type="evidence" value="ECO:0007669"/>
    <property type="project" value="UniProtKB-KW"/>
</dbReference>
<dbReference type="InterPro" id="IPR002913">
    <property type="entry name" value="START_lipid-bd_dom"/>
</dbReference>
<evidence type="ECO:0000256" key="6">
    <source>
        <dbReference type="ARBA" id="ARBA00022553"/>
    </source>
</evidence>
<keyword evidence="9" id="KW-0445">Lipid transport</keyword>
<feature type="region of interest" description="Disordered" evidence="17">
    <location>
        <begin position="217"/>
        <end position="280"/>
    </location>
</feature>
<dbReference type="SMART" id="SM00234">
    <property type="entry name" value="START"/>
    <property type="match status" value="1"/>
</dbReference>
<dbReference type="Gene3D" id="3.30.530.20">
    <property type="match status" value="1"/>
</dbReference>
<dbReference type="GO" id="GO:0016020">
    <property type="term" value="C:membrane"/>
    <property type="evidence" value="ECO:0007669"/>
    <property type="project" value="UniProtKB-SubCell"/>
</dbReference>
<reference evidence="19" key="3">
    <citation type="submission" date="2025-09" db="UniProtKB">
        <authorList>
            <consortium name="Ensembl"/>
        </authorList>
    </citation>
    <scope>IDENTIFICATION</scope>
</reference>
<keyword evidence="12" id="KW-0472">Membrane</keyword>
<dbReference type="PANTHER" id="PTHR19308:SF33">
    <property type="entry name" value="START DOMAIN CONTAINING 10"/>
    <property type="match status" value="1"/>
</dbReference>
<keyword evidence="8" id="KW-0007">Acetylation</keyword>
<evidence type="ECO:0000256" key="16">
    <source>
        <dbReference type="ARBA" id="ARBA00080073"/>
    </source>
</evidence>
<dbReference type="Bgee" id="ENSLOCG00000015192">
    <property type="expression patterns" value="Expressed in pharyngeal gill and 13 other cell types or tissues"/>
</dbReference>
<evidence type="ECO:0000313" key="20">
    <source>
        <dbReference type="Proteomes" id="UP000018468"/>
    </source>
</evidence>
<reference evidence="19" key="2">
    <citation type="submission" date="2025-08" db="UniProtKB">
        <authorList>
            <consortium name="Ensembl"/>
        </authorList>
    </citation>
    <scope>IDENTIFICATION</scope>
</reference>
<dbReference type="Proteomes" id="UP000018468">
    <property type="component" value="Linkage group LG7"/>
</dbReference>
<keyword evidence="6" id="KW-0597">Phosphoprotein</keyword>
<evidence type="ECO:0000313" key="19">
    <source>
        <dbReference type="Ensembl" id="ENSLOCP00000018698.1"/>
    </source>
</evidence>
<evidence type="ECO:0000259" key="18">
    <source>
        <dbReference type="PROSITE" id="PS50848"/>
    </source>
</evidence>
<dbReference type="Ensembl" id="ENSLOCT00000018730.1">
    <property type="protein sequence ID" value="ENSLOCP00000018698.1"/>
    <property type="gene ID" value="ENSLOCG00000015192.1"/>
</dbReference>
<dbReference type="FunFam" id="3.30.530.20:FF:000008">
    <property type="entry name" value="START domain containing 10"/>
    <property type="match status" value="1"/>
</dbReference>
<evidence type="ECO:0000256" key="10">
    <source>
        <dbReference type="ARBA" id="ARBA00023069"/>
    </source>
</evidence>
<keyword evidence="11" id="KW-0446">Lipid-binding</keyword>
<dbReference type="eggNOG" id="KOG2761">
    <property type="taxonomic scope" value="Eukaryota"/>
</dbReference>